<dbReference type="GO" id="GO:0004497">
    <property type="term" value="F:monooxygenase activity"/>
    <property type="evidence" value="ECO:0007669"/>
    <property type="project" value="UniProtKB-KW"/>
</dbReference>
<evidence type="ECO:0000313" key="4">
    <source>
        <dbReference type="WBParaSite" id="Pan_g15875.t1"/>
    </source>
</evidence>
<keyword evidence="2" id="KW-0560">Oxidoreductase</keyword>
<comment type="similarity">
    <text evidence="1">Belongs to the cytochrome P450 family.</text>
</comment>
<dbReference type="InterPro" id="IPR036396">
    <property type="entry name" value="Cyt_P450_sf"/>
</dbReference>
<evidence type="ECO:0000256" key="1">
    <source>
        <dbReference type="ARBA" id="ARBA00010617"/>
    </source>
</evidence>
<keyword evidence="2" id="KW-0503">Monooxygenase</keyword>
<dbReference type="SUPFAM" id="SSF48264">
    <property type="entry name" value="Cytochrome P450"/>
    <property type="match status" value="1"/>
</dbReference>
<evidence type="ECO:0000256" key="2">
    <source>
        <dbReference type="ARBA" id="ARBA00023033"/>
    </source>
</evidence>
<protein>
    <submittedName>
        <fullName evidence="4">DUF4440 domain-containing protein</fullName>
    </submittedName>
</protein>
<accession>A0A7E4V2Z9</accession>
<dbReference type="WBParaSite" id="Pan_g15875.t1">
    <property type="protein sequence ID" value="Pan_g15875.t1"/>
    <property type="gene ID" value="Pan_g15875"/>
</dbReference>
<dbReference type="GO" id="GO:0020037">
    <property type="term" value="F:heme binding"/>
    <property type="evidence" value="ECO:0007669"/>
    <property type="project" value="InterPro"/>
</dbReference>
<sequence>MIQHPDVQVKAQAELDEFIGSDRFVTLDDKVNLNYVHAVVFGRSFGPAGTVQFCRQFVESVQTWPRSWQTRCWETLGKGTVAPAPWVCTIAVRY</sequence>
<proteinExistence type="inferred from homology"/>
<dbReference type="GO" id="GO:0005506">
    <property type="term" value="F:iron ion binding"/>
    <property type="evidence" value="ECO:0007669"/>
    <property type="project" value="InterPro"/>
</dbReference>
<name>A0A7E4V2Z9_PANRE</name>
<evidence type="ECO:0000313" key="3">
    <source>
        <dbReference type="Proteomes" id="UP000492821"/>
    </source>
</evidence>
<dbReference type="Gene3D" id="1.10.630.10">
    <property type="entry name" value="Cytochrome P450"/>
    <property type="match status" value="1"/>
</dbReference>
<dbReference type="Proteomes" id="UP000492821">
    <property type="component" value="Unassembled WGS sequence"/>
</dbReference>
<dbReference type="AlphaFoldDB" id="A0A7E4V2Z9"/>
<dbReference type="Pfam" id="PF00067">
    <property type="entry name" value="p450"/>
    <property type="match status" value="1"/>
</dbReference>
<reference evidence="4" key="2">
    <citation type="submission" date="2020-10" db="UniProtKB">
        <authorList>
            <consortium name="WormBaseParasite"/>
        </authorList>
    </citation>
    <scope>IDENTIFICATION</scope>
</reference>
<organism evidence="3 4">
    <name type="scientific">Panagrellus redivivus</name>
    <name type="common">Microworm</name>
    <dbReference type="NCBI Taxonomy" id="6233"/>
    <lineage>
        <taxon>Eukaryota</taxon>
        <taxon>Metazoa</taxon>
        <taxon>Ecdysozoa</taxon>
        <taxon>Nematoda</taxon>
        <taxon>Chromadorea</taxon>
        <taxon>Rhabditida</taxon>
        <taxon>Tylenchina</taxon>
        <taxon>Panagrolaimomorpha</taxon>
        <taxon>Panagrolaimoidea</taxon>
        <taxon>Panagrolaimidae</taxon>
        <taxon>Panagrellus</taxon>
    </lineage>
</organism>
<dbReference type="InterPro" id="IPR001128">
    <property type="entry name" value="Cyt_P450"/>
</dbReference>
<dbReference type="GO" id="GO:0016705">
    <property type="term" value="F:oxidoreductase activity, acting on paired donors, with incorporation or reduction of molecular oxygen"/>
    <property type="evidence" value="ECO:0007669"/>
    <property type="project" value="InterPro"/>
</dbReference>
<reference evidence="3" key="1">
    <citation type="journal article" date="2013" name="Genetics">
        <title>The draft genome and transcriptome of Panagrellus redivivus are shaped by the harsh demands of a free-living lifestyle.</title>
        <authorList>
            <person name="Srinivasan J."/>
            <person name="Dillman A.R."/>
            <person name="Macchietto M.G."/>
            <person name="Heikkinen L."/>
            <person name="Lakso M."/>
            <person name="Fracchia K.M."/>
            <person name="Antoshechkin I."/>
            <person name="Mortazavi A."/>
            <person name="Wong G."/>
            <person name="Sternberg P.W."/>
        </authorList>
    </citation>
    <scope>NUCLEOTIDE SEQUENCE [LARGE SCALE GENOMIC DNA]</scope>
    <source>
        <strain evidence="3">MT8872</strain>
    </source>
</reference>
<keyword evidence="3" id="KW-1185">Reference proteome</keyword>